<dbReference type="InterPro" id="IPR046923">
    <property type="entry name" value="CATRA-C"/>
</dbReference>
<evidence type="ECO:0000313" key="5">
    <source>
        <dbReference type="Proteomes" id="UP000680866"/>
    </source>
</evidence>
<dbReference type="Proteomes" id="UP000680866">
    <property type="component" value="Chromosome"/>
</dbReference>
<sequence length="468" mass="50342">MHVFLPVTGPDRHTALPWVHHVWRRCAEVAGMDQAVAALPAAPPDALADLPTGSRPVAACTGPGPGVHQALLYREHDLLCLSVVLAPDPPTGWEASERLWERLVGGGPVAAPTIGEARLFLATGEWPPTPQAAVTRTGFRVWEESALDDQRQVRRLFAVAPAGHTVRLSDWTWTGGPPVPAPLTRYLMSMATIRHQLRMWAHADELRAARDEADTLLDRLLPTLDDDPVAATTAEETVLTWTRHLARLRSTEARLVTAATDLRRVRRTVQIAAANGDRAIRPEVSPDPAGPGPFRDDHALTEWFTHRLDDDGEYLDAARERISTLTPLIEHALAQRWQDRRERISLAQAAVVGALVVLLTTAQAVAYDVPLPNAAKSGLVVTAGAAALYLPLLALRPAVPAHRARITRYAHVALAAAGAGAVWTVTVAVAPGAGPVATVAPPVAAFAVVWAAAAVTDLLRRRRRRGAA</sequence>
<keyword evidence="1" id="KW-1133">Transmembrane helix</keyword>
<gene>
    <name evidence="4" type="ORF">Prubr_64200</name>
</gene>
<proteinExistence type="predicted"/>
<name>A0A810NBD0_9ACTN</name>
<feature type="transmembrane region" description="Helical" evidence="1">
    <location>
        <begin position="439"/>
        <end position="459"/>
    </location>
</feature>
<dbReference type="AlphaFoldDB" id="A0A810NBD0"/>
<keyword evidence="5" id="KW-1185">Reference proteome</keyword>
<feature type="transmembrane region" description="Helical" evidence="1">
    <location>
        <begin position="346"/>
        <end position="367"/>
    </location>
</feature>
<feature type="transmembrane region" description="Helical" evidence="1">
    <location>
        <begin position="379"/>
        <end position="399"/>
    </location>
</feature>
<evidence type="ECO:0000259" key="3">
    <source>
        <dbReference type="Pfam" id="PF20270"/>
    </source>
</evidence>
<dbReference type="Pfam" id="PF20269">
    <property type="entry name" value="CATRA-N"/>
    <property type="match status" value="1"/>
</dbReference>
<accession>A0A810NBD0</accession>
<evidence type="ECO:0000313" key="4">
    <source>
        <dbReference type="EMBL" id="BCJ69399.1"/>
    </source>
</evidence>
<dbReference type="EMBL" id="AP023359">
    <property type="protein sequence ID" value="BCJ69399.1"/>
    <property type="molecule type" value="Genomic_DNA"/>
</dbReference>
<feature type="domain" description="CASPASE and TPR Repeat-Associated C-terminal" evidence="3">
    <location>
        <begin position="181"/>
        <end position="321"/>
    </location>
</feature>
<organism evidence="4 5">
    <name type="scientific">Polymorphospora rubra</name>
    <dbReference type="NCBI Taxonomy" id="338584"/>
    <lineage>
        <taxon>Bacteria</taxon>
        <taxon>Bacillati</taxon>
        <taxon>Actinomycetota</taxon>
        <taxon>Actinomycetes</taxon>
        <taxon>Micromonosporales</taxon>
        <taxon>Micromonosporaceae</taxon>
        <taxon>Polymorphospora</taxon>
    </lineage>
</organism>
<feature type="transmembrane region" description="Helical" evidence="1">
    <location>
        <begin position="411"/>
        <end position="433"/>
    </location>
</feature>
<protein>
    <submittedName>
        <fullName evidence="4">Uncharacterized protein</fullName>
    </submittedName>
</protein>
<keyword evidence="1" id="KW-0472">Membrane</keyword>
<evidence type="ECO:0000259" key="2">
    <source>
        <dbReference type="Pfam" id="PF20269"/>
    </source>
</evidence>
<dbReference type="Pfam" id="PF20270">
    <property type="entry name" value="CATRA-C"/>
    <property type="match status" value="1"/>
</dbReference>
<evidence type="ECO:0000256" key="1">
    <source>
        <dbReference type="SAM" id="Phobius"/>
    </source>
</evidence>
<dbReference type="NCBIfam" id="NF038357">
    <property type="entry name" value="BN6_48550_fam"/>
    <property type="match status" value="1"/>
</dbReference>
<dbReference type="InterPro" id="IPR046922">
    <property type="entry name" value="CATRA-N"/>
</dbReference>
<feature type="domain" description="CASPASE and TPR Repeat-Associated N-terminal" evidence="2">
    <location>
        <begin position="2"/>
        <end position="176"/>
    </location>
</feature>
<reference evidence="4" key="1">
    <citation type="submission" date="2020-08" db="EMBL/GenBank/DDBJ databases">
        <title>Whole genome shotgun sequence of Polymorphospora rubra NBRC 101157.</title>
        <authorList>
            <person name="Komaki H."/>
            <person name="Tamura T."/>
        </authorList>
    </citation>
    <scope>NUCLEOTIDE SEQUENCE</scope>
    <source>
        <strain evidence="4">NBRC 101157</strain>
    </source>
</reference>
<keyword evidence="1" id="KW-0812">Transmembrane</keyword>
<dbReference type="KEGG" id="pry:Prubr_64200"/>